<comment type="caution">
    <text evidence="7">The sequence shown here is derived from an EMBL/GenBank/DDBJ whole genome shotgun (WGS) entry which is preliminary data.</text>
</comment>
<keyword evidence="2 5" id="KW-0812">Transmembrane</keyword>
<evidence type="ECO:0000313" key="7">
    <source>
        <dbReference type="EMBL" id="MCV2865787.1"/>
    </source>
</evidence>
<feature type="transmembrane region" description="Helical" evidence="5">
    <location>
        <begin position="74"/>
        <end position="94"/>
    </location>
</feature>
<name>A0ABT2Z3W4_9RHOB</name>
<evidence type="ECO:0000256" key="2">
    <source>
        <dbReference type="ARBA" id="ARBA00022692"/>
    </source>
</evidence>
<evidence type="ECO:0000256" key="4">
    <source>
        <dbReference type="ARBA" id="ARBA00023136"/>
    </source>
</evidence>
<feature type="transmembrane region" description="Helical" evidence="5">
    <location>
        <begin position="106"/>
        <end position="127"/>
    </location>
</feature>
<dbReference type="Proteomes" id="UP001652503">
    <property type="component" value="Unassembled WGS sequence"/>
</dbReference>
<accession>A0ABT2Z3W4</accession>
<evidence type="ECO:0000313" key="8">
    <source>
        <dbReference type="Proteomes" id="UP001652503"/>
    </source>
</evidence>
<keyword evidence="8" id="KW-1185">Reference proteome</keyword>
<comment type="subcellular location">
    <subcellularLocation>
        <location evidence="1">Membrane</location>
        <topology evidence="1">Multi-pass membrane protein</topology>
    </subcellularLocation>
</comment>
<reference evidence="7 8" key="1">
    <citation type="submission" date="2022-10" db="EMBL/GenBank/DDBJ databases">
        <title>Defluviimonas sp. nov., isolated from ocean surface water.</title>
        <authorList>
            <person name="He W."/>
            <person name="Wang L."/>
            <person name="Zhang D.-F."/>
        </authorList>
    </citation>
    <scope>NUCLEOTIDE SEQUENCE [LARGE SCALE GENOMIC DNA]</scope>
    <source>
        <strain evidence="7 8">WL0075</strain>
    </source>
</reference>
<dbReference type="EMBL" id="JAOWLA010000012">
    <property type="protein sequence ID" value="MCV2865787.1"/>
    <property type="molecule type" value="Genomic_DNA"/>
</dbReference>
<evidence type="ECO:0000259" key="6">
    <source>
        <dbReference type="Pfam" id="PF04893"/>
    </source>
</evidence>
<sequence>MTLSGYFFDLFVTTFRNPKLAAQRLLALDLPVEARWLGLVLVSVLTVIATKLMLATVPEIEVQAWERAWSDPWFGLPVQVISMTLLAVAIALIGRFFGGAGRFEDALVAVVWIQGVMLAPQLVQIVLFPVAPALAGLIAIGSVGLFFWMLSNFTCVLHGFRSALGAFFGILGSLLVLAMIIAVLFSVLGVFPYGTGG</sequence>
<organism evidence="7 8">
    <name type="scientific">Albidovulum sediminicola</name>
    <dbReference type="NCBI Taxonomy" id="2984331"/>
    <lineage>
        <taxon>Bacteria</taxon>
        <taxon>Pseudomonadati</taxon>
        <taxon>Pseudomonadota</taxon>
        <taxon>Alphaproteobacteria</taxon>
        <taxon>Rhodobacterales</taxon>
        <taxon>Paracoccaceae</taxon>
        <taxon>Albidovulum</taxon>
    </lineage>
</organism>
<evidence type="ECO:0000256" key="5">
    <source>
        <dbReference type="SAM" id="Phobius"/>
    </source>
</evidence>
<feature type="transmembrane region" description="Helical" evidence="5">
    <location>
        <begin position="34"/>
        <end position="54"/>
    </location>
</feature>
<keyword evidence="3 5" id="KW-1133">Transmembrane helix</keyword>
<evidence type="ECO:0000256" key="3">
    <source>
        <dbReference type="ARBA" id="ARBA00022989"/>
    </source>
</evidence>
<feature type="transmembrane region" description="Helical" evidence="5">
    <location>
        <begin position="133"/>
        <end position="151"/>
    </location>
</feature>
<dbReference type="RefSeq" id="WP_263722312.1">
    <property type="nucleotide sequence ID" value="NZ_JAOWLA010000012.1"/>
</dbReference>
<feature type="domain" description="Yip1" evidence="6">
    <location>
        <begin position="14"/>
        <end position="183"/>
    </location>
</feature>
<keyword evidence="4 5" id="KW-0472">Membrane</keyword>
<gene>
    <name evidence="7" type="ORF">OE647_13730</name>
</gene>
<protein>
    <submittedName>
        <fullName evidence="7">YIP1 family protein</fullName>
    </submittedName>
</protein>
<dbReference type="InterPro" id="IPR006977">
    <property type="entry name" value="Yip1_dom"/>
</dbReference>
<proteinExistence type="predicted"/>
<dbReference type="Pfam" id="PF04893">
    <property type="entry name" value="Yip1"/>
    <property type="match status" value="1"/>
</dbReference>
<feature type="transmembrane region" description="Helical" evidence="5">
    <location>
        <begin position="163"/>
        <end position="191"/>
    </location>
</feature>
<evidence type="ECO:0000256" key="1">
    <source>
        <dbReference type="ARBA" id="ARBA00004141"/>
    </source>
</evidence>